<dbReference type="PANTHER" id="PTHR38689:SF1">
    <property type="entry name" value="SUCCINATE DEHYDROGENASE HYDROPHOBIC MEMBRANE ANCHOR SUBUNIT"/>
    <property type="match status" value="1"/>
</dbReference>
<comment type="function">
    <text evidence="2">Membrane-anchoring subunit of succinate dehydrogenase (SDH).</text>
</comment>
<proteinExistence type="predicted"/>
<keyword evidence="4 6" id="KW-0812">Transmembrane</keyword>
<name>A0A429MNQ0_ACIBA</name>
<keyword evidence="6" id="KW-0472">Membrane</keyword>
<feature type="transmembrane region" description="Helical" evidence="6">
    <location>
        <begin position="44"/>
        <end position="65"/>
    </location>
</feature>
<evidence type="ECO:0000256" key="3">
    <source>
        <dbReference type="ARBA" id="ARBA00004141"/>
    </source>
</evidence>
<dbReference type="NCBIfam" id="TIGR02968">
    <property type="entry name" value="succ_dehyd_anc"/>
    <property type="match status" value="1"/>
</dbReference>
<dbReference type="EMBL" id="RFDI01000818">
    <property type="protein sequence ID" value="RSR52592.1"/>
    <property type="molecule type" value="Genomic_DNA"/>
</dbReference>
<dbReference type="GO" id="GO:0020037">
    <property type="term" value="F:heme binding"/>
    <property type="evidence" value="ECO:0007669"/>
    <property type="project" value="InterPro"/>
</dbReference>
<dbReference type="GO" id="GO:0006099">
    <property type="term" value="P:tricarboxylic acid cycle"/>
    <property type="evidence" value="ECO:0007669"/>
    <property type="project" value="UniProtKB-UniPathway"/>
</dbReference>
<feature type="transmembrane region" description="Helical" evidence="6">
    <location>
        <begin position="20"/>
        <end position="38"/>
    </location>
</feature>
<dbReference type="Proteomes" id="UP000280073">
    <property type="component" value="Unassembled WGS sequence"/>
</dbReference>
<dbReference type="PANTHER" id="PTHR38689">
    <property type="entry name" value="SUCCINATE DEHYDROGENASE HYDROPHOBIC MEMBRANE ANCHOR SUBUNIT"/>
    <property type="match status" value="1"/>
</dbReference>
<comment type="caution">
    <text evidence="7">The sequence shown here is derived from an EMBL/GenBank/DDBJ whole genome shotgun (WGS) entry which is preliminary data.</text>
</comment>
<evidence type="ECO:0000256" key="5">
    <source>
        <dbReference type="ARBA" id="ARBA00022989"/>
    </source>
</evidence>
<comment type="subcellular location">
    <subcellularLocation>
        <location evidence="3">Membrane</location>
        <topology evidence="3">Multi-pass membrane protein</topology>
    </subcellularLocation>
</comment>
<evidence type="ECO:0000256" key="6">
    <source>
        <dbReference type="SAM" id="Phobius"/>
    </source>
</evidence>
<organism evidence="7 8">
    <name type="scientific">Acinetobacter baumannii</name>
    <dbReference type="NCBI Taxonomy" id="470"/>
    <lineage>
        <taxon>Bacteria</taxon>
        <taxon>Pseudomonadati</taxon>
        <taxon>Pseudomonadota</taxon>
        <taxon>Gammaproteobacteria</taxon>
        <taxon>Moraxellales</taxon>
        <taxon>Moraxellaceae</taxon>
        <taxon>Acinetobacter</taxon>
        <taxon>Acinetobacter calcoaceticus/baumannii complex</taxon>
    </lineage>
</organism>
<dbReference type="InterPro" id="IPR014312">
    <property type="entry name" value="Succ_DH_anchor"/>
</dbReference>
<protein>
    <submittedName>
        <fullName evidence="7">Succinate dehydrogenase, hydrophobic membrane anchor protein</fullName>
    </submittedName>
</protein>
<evidence type="ECO:0000256" key="4">
    <source>
        <dbReference type="ARBA" id="ARBA00022692"/>
    </source>
</evidence>
<dbReference type="Gene3D" id="1.20.1300.10">
    <property type="entry name" value="Fumarate reductase/succinate dehydrogenase, transmembrane subunit"/>
    <property type="match status" value="1"/>
</dbReference>
<keyword evidence="5 6" id="KW-1133">Transmembrane helix</keyword>
<sequence length="67" mass="7395">MKSATGLTGSGSRDWFIQRVSAVVLAAYTVVLFGWILCKGGFDYQQWAGFMMTLPMKIFSLLAILSL</sequence>
<dbReference type="GO" id="GO:0009055">
    <property type="term" value="F:electron transfer activity"/>
    <property type="evidence" value="ECO:0007669"/>
    <property type="project" value="TreeGrafter"/>
</dbReference>
<evidence type="ECO:0000256" key="1">
    <source>
        <dbReference type="ARBA" id="ARBA00001971"/>
    </source>
</evidence>
<dbReference type="GO" id="GO:0017004">
    <property type="term" value="P:cytochrome complex assembly"/>
    <property type="evidence" value="ECO:0007669"/>
    <property type="project" value="TreeGrafter"/>
</dbReference>
<evidence type="ECO:0000256" key="2">
    <source>
        <dbReference type="ARBA" id="ARBA00004050"/>
    </source>
</evidence>
<feature type="non-terminal residue" evidence="7">
    <location>
        <position position="67"/>
    </location>
</feature>
<evidence type="ECO:0000313" key="8">
    <source>
        <dbReference type="Proteomes" id="UP000280073"/>
    </source>
</evidence>
<reference evidence="7 8" key="1">
    <citation type="submission" date="2018-10" db="EMBL/GenBank/DDBJ databases">
        <title>GWAS and RNA-Seq identify cryptic mechanisms of antimicrobial resistance in Acinetobacter baumannii.</title>
        <authorList>
            <person name="Sahl J.W."/>
        </authorList>
    </citation>
    <scope>NUCLEOTIDE SEQUENCE [LARGE SCALE GENOMIC DNA]</scope>
    <source>
        <strain evidence="7 8">TG28175</strain>
    </source>
</reference>
<dbReference type="AlphaFoldDB" id="A0A429MNQ0"/>
<gene>
    <name evidence="7" type="primary">sdhD</name>
    <name evidence="7" type="ORF">EA686_14765</name>
</gene>
<dbReference type="GO" id="GO:0005886">
    <property type="term" value="C:plasma membrane"/>
    <property type="evidence" value="ECO:0007669"/>
    <property type="project" value="TreeGrafter"/>
</dbReference>
<dbReference type="SUPFAM" id="SSF81343">
    <property type="entry name" value="Fumarate reductase respiratory complex transmembrane subunits"/>
    <property type="match status" value="1"/>
</dbReference>
<comment type="cofactor">
    <cofactor evidence="1">
        <name>heme</name>
        <dbReference type="ChEBI" id="CHEBI:30413"/>
    </cofactor>
</comment>
<dbReference type="InterPro" id="IPR034804">
    <property type="entry name" value="SQR/QFR_C/D"/>
</dbReference>
<evidence type="ECO:0000313" key="7">
    <source>
        <dbReference type="EMBL" id="RSR52592.1"/>
    </source>
</evidence>
<dbReference type="UniPathway" id="UPA00223"/>
<accession>A0A429MNQ0</accession>